<dbReference type="Proteomes" id="UP000067434">
    <property type="component" value="Chromosome"/>
</dbReference>
<keyword evidence="2" id="KW-0378">Hydrolase</keyword>
<accession>A0A0F7FIY4</accession>
<reference evidence="4 5" key="1">
    <citation type="journal article" date="2015" name="Stand. Genomic Sci.">
        <title>Complete genome sequence of and proposal of Thermofilum uzonense sp. nov. a novel hyperthermophilic crenarchaeon and emended description of the genus Thermofilum.</title>
        <authorList>
            <person name="Toshchakov S.V."/>
            <person name="Korzhenkov A.A."/>
            <person name="Samarov N.I."/>
            <person name="Mazunin I.O."/>
            <person name="Mozhey O.I."/>
            <person name="Shmyr I.S."/>
            <person name="Derbikova K.S."/>
            <person name="Taranov E.A."/>
            <person name="Dominova I.N."/>
            <person name="Bonch-Osmolovskaya E.A."/>
            <person name="Patrushev M.V."/>
            <person name="Podosokorskaya O.A."/>
            <person name="Kublanov I.V."/>
        </authorList>
    </citation>
    <scope>NUCLEOTIDE SEQUENCE [LARGE SCALE GENOMIC DNA]</scope>
    <source>
        <strain evidence="4 5">1807-2</strain>
    </source>
</reference>
<dbReference type="GO" id="GO:0016787">
    <property type="term" value="F:hydrolase activity"/>
    <property type="evidence" value="ECO:0007669"/>
    <property type="project" value="UniProtKB-KW"/>
</dbReference>
<feature type="domain" description="Peptidase M20 dimerisation" evidence="3">
    <location>
        <begin position="186"/>
        <end position="302"/>
    </location>
</feature>
<gene>
    <name evidence="4" type="ORF">MA03_08415</name>
</gene>
<sequence length="407" mass="44308">MSLAFDPVKFLVELVRIPSESSYQGSVIVRKNYREVSDLIEKTATELGLSVTRIDLLGGEIPTLLIGLQNAPKSRPSLAFVTHYDVVPAKGPWEVEGLKIDPYEPVVKGGKVYGRGAADDKSAIASVLDGFMALKGSEDKLRYNPFLIVTGDEEVGGTGIKALLEQGYRWDKVIIVDSGSEYVSVGASGVVHGWIKVRGKSGHAGYPHAARNAVEDLLKLLAELQAFKSMRSGKISRQPSPPGSPVPKVWGRFSVTVVKLPEHEPEKHNRIPGEAWAGFDMRLLPEERIEEALSELYSYFSSTVAKLGIDASLEIISAQPGWFAKNNAFVNEVLNAAKKAYMQAGLPGEPVLAAELGGNDGTHFDVYGMDVVAFGTIRGGTNIHSEGEFVYIEDMTMFKHFMSNLLL</sequence>
<dbReference type="AlphaFoldDB" id="A0A0F7FIY4"/>
<name>A0A0F7FIY4_9CREN</name>
<proteinExistence type="predicted"/>
<dbReference type="EMBL" id="CP009961">
    <property type="protein sequence ID" value="AKG39242.1"/>
    <property type="molecule type" value="Genomic_DNA"/>
</dbReference>
<evidence type="ECO:0000256" key="2">
    <source>
        <dbReference type="ARBA" id="ARBA00022801"/>
    </source>
</evidence>
<dbReference type="Pfam" id="PF07687">
    <property type="entry name" value="M20_dimer"/>
    <property type="match status" value="1"/>
</dbReference>
<dbReference type="InterPro" id="IPR011650">
    <property type="entry name" value="Peptidase_M20_dimer"/>
</dbReference>
<keyword evidence="5" id="KW-1185">Reference proteome</keyword>
<dbReference type="InterPro" id="IPR002933">
    <property type="entry name" value="Peptidase_M20"/>
</dbReference>
<dbReference type="HOGENOM" id="CLU_021802_2_3_2"/>
<dbReference type="STRING" id="1550241.MA03_08415"/>
<dbReference type="KEGG" id="thf:MA03_08415"/>
<dbReference type="Gene3D" id="3.30.70.360">
    <property type="match status" value="1"/>
</dbReference>
<dbReference type="Pfam" id="PF01546">
    <property type="entry name" value="Peptidase_M20"/>
    <property type="match status" value="1"/>
</dbReference>
<dbReference type="RefSeq" id="WP_052884814.1">
    <property type="nucleotide sequence ID" value="NZ_CP009961.1"/>
</dbReference>
<protein>
    <recommendedName>
        <fullName evidence="3">Peptidase M20 dimerisation domain-containing protein</fullName>
    </recommendedName>
</protein>
<dbReference type="PANTHER" id="PTHR43808">
    <property type="entry name" value="ACETYLORNITHINE DEACETYLASE"/>
    <property type="match status" value="1"/>
</dbReference>
<evidence type="ECO:0000256" key="1">
    <source>
        <dbReference type="ARBA" id="ARBA00022723"/>
    </source>
</evidence>
<evidence type="ECO:0000313" key="4">
    <source>
        <dbReference type="EMBL" id="AKG39242.1"/>
    </source>
</evidence>
<dbReference type="PANTHER" id="PTHR43808:SF32">
    <property type="entry name" value="ARGE_DAPE-RELATED DEACYLASE"/>
    <property type="match status" value="1"/>
</dbReference>
<dbReference type="InterPro" id="IPR050072">
    <property type="entry name" value="Peptidase_M20A"/>
</dbReference>
<dbReference type="OrthoDB" id="24854at2157"/>
<dbReference type="Gene3D" id="3.40.630.10">
    <property type="entry name" value="Zn peptidases"/>
    <property type="match status" value="1"/>
</dbReference>
<dbReference type="GO" id="GO:0046872">
    <property type="term" value="F:metal ion binding"/>
    <property type="evidence" value="ECO:0007669"/>
    <property type="project" value="UniProtKB-KW"/>
</dbReference>
<evidence type="ECO:0000259" key="3">
    <source>
        <dbReference type="Pfam" id="PF07687"/>
    </source>
</evidence>
<dbReference type="GeneID" id="25402248"/>
<evidence type="ECO:0000313" key="5">
    <source>
        <dbReference type="Proteomes" id="UP000067434"/>
    </source>
</evidence>
<dbReference type="PATRIC" id="fig|1550241.5.peg.1744"/>
<dbReference type="InterPro" id="IPR036264">
    <property type="entry name" value="Bact_exopeptidase_dim_dom"/>
</dbReference>
<dbReference type="SUPFAM" id="SSF55031">
    <property type="entry name" value="Bacterial exopeptidase dimerisation domain"/>
    <property type="match status" value="1"/>
</dbReference>
<dbReference type="SUPFAM" id="SSF53187">
    <property type="entry name" value="Zn-dependent exopeptidases"/>
    <property type="match status" value="1"/>
</dbReference>
<organism evidence="4 5">
    <name type="scientific">Infirmifilum uzonense</name>
    <dbReference type="NCBI Taxonomy" id="1550241"/>
    <lineage>
        <taxon>Archaea</taxon>
        <taxon>Thermoproteota</taxon>
        <taxon>Thermoprotei</taxon>
        <taxon>Thermofilales</taxon>
        <taxon>Thermofilaceae</taxon>
        <taxon>Infirmifilum</taxon>
    </lineage>
</organism>
<keyword evidence="1" id="KW-0479">Metal-binding</keyword>